<evidence type="ECO:0000256" key="11">
    <source>
        <dbReference type="ARBA" id="ARBA00071625"/>
    </source>
</evidence>
<feature type="binding site" evidence="13">
    <location>
        <position position="100"/>
    </location>
    <ligand>
        <name>Zn(2+)</name>
        <dbReference type="ChEBI" id="CHEBI:29105"/>
        <note>catalytic</note>
    </ligand>
</feature>
<keyword evidence="6 13" id="KW-0862">Zinc</keyword>
<dbReference type="PROSITE" id="PS00903">
    <property type="entry name" value="CYT_DCMP_DEAMINASES_1"/>
    <property type="match status" value="1"/>
</dbReference>
<dbReference type="GO" id="GO:0006220">
    <property type="term" value="P:pyrimidine nucleotide metabolic process"/>
    <property type="evidence" value="ECO:0007669"/>
    <property type="project" value="InterPro"/>
</dbReference>
<dbReference type="PANTHER" id="PTHR11086">
    <property type="entry name" value="DEOXYCYTIDYLATE DEAMINASE-RELATED"/>
    <property type="match status" value="1"/>
</dbReference>
<keyword evidence="17" id="KW-1185">Reference proteome</keyword>
<evidence type="ECO:0000313" key="16">
    <source>
        <dbReference type="EMBL" id="CAG9859912.1"/>
    </source>
</evidence>
<evidence type="ECO:0000256" key="7">
    <source>
        <dbReference type="ARBA" id="ARBA00037036"/>
    </source>
</evidence>
<dbReference type="InterPro" id="IPR015517">
    <property type="entry name" value="dCMP_deaminase-rel"/>
</dbReference>
<dbReference type="PIRSF" id="PIRSF006019">
    <property type="entry name" value="dCMP_deaminase"/>
    <property type="match status" value="1"/>
</dbReference>
<comment type="cofactor">
    <cofactor evidence="1 13">
        <name>Zn(2+)</name>
        <dbReference type="ChEBI" id="CHEBI:29105"/>
    </cofactor>
</comment>
<keyword evidence="3 13" id="KW-0479">Metal-binding</keyword>
<comment type="function">
    <text evidence="7">Supplies the nucleotide substrate for thymidylate synthetase.</text>
</comment>
<protein>
    <recommendedName>
        <fullName evidence="11">Probable deoxycytidylate deaminase</fullName>
        <ecNumber evidence="8">3.5.4.12</ecNumber>
    </recommendedName>
    <alternativeName>
        <fullName evidence="9">dCMP deaminase</fullName>
    </alternativeName>
</protein>
<keyword evidence="4" id="KW-0545">Nucleotide biosynthesis</keyword>
<dbReference type="AlphaFoldDB" id="A0A9N9TRM3"/>
<dbReference type="GO" id="GO:0004132">
    <property type="term" value="F:dCMP deaminase activity"/>
    <property type="evidence" value="ECO:0007669"/>
    <property type="project" value="UniProtKB-EC"/>
</dbReference>
<evidence type="ECO:0000256" key="6">
    <source>
        <dbReference type="ARBA" id="ARBA00022833"/>
    </source>
</evidence>
<feature type="binding site" evidence="13">
    <location>
        <position position="74"/>
    </location>
    <ligand>
        <name>Zn(2+)</name>
        <dbReference type="ChEBI" id="CHEBI:29105"/>
        <note>catalytic</note>
    </ligand>
</feature>
<dbReference type="Gene3D" id="3.40.140.10">
    <property type="entry name" value="Cytidine Deaminase, domain 2"/>
    <property type="match status" value="1"/>
</dbReference>
<evidence type="ECO:0000313" key="17">
    <source>
        <dbReference type="Proteomes" id="UP001153712"/>
    </source>
</evidence>
<dbReference type="Proteomes" id="UP001153712">
    <property type="component" value="Chromosome 3"/>
</dbReference>
<dbReference type="EMBL" id="OU900096">
    <property type="protein sequence ID" value="CAG9859912.1"/>
    <property type="molecule type" value="Genomic_DNA"/>
</dbReference>
<name>A0A9N9TRM3_PHYSR</name>
<dbReference type="InterPro" id="IPR016192">
    <property type="entry name" value="APOBEC/CMP_deaminase_Zn-bd"/>
</dbReference>
<dbReference type="SUPFAM" id="SSF53927">
    <property type="entry name" value="Cytidine deaminase-like"/>
    <property type="match status" value="1"/>
</dbReference>
<dbReference type="PANTHER" id="PTHR11086:SF18">
    <property type="entry name" value="DEOXYCYTIDYLATE DEAMINASE"/>
    <property type="match status" value="1"/>
</dbReference>
<gene>
    <name evidence="16" type="ORF">PHYEVI_LOCUS6273</name>
</gene>
<organism evidence="16 17">
    <name type="scientific">Phyllotreta striolata</name>
    <name type="common">Striped flea beetle</name>
    <name type="synonym">Crioceris striolata</name>
    <dbReference type="NCBI Taxonomy" id="444603"/>
    <lineage>
        <taxon>Eukaryota</taxon>
        <taxon>Metazoa</taxon>
        <taxon>Ecdysozoa</taxon>
        <taxon>Arthropoda</taxon>
        <taxon>Hexapoda</taxon>
        <taxon>Insecta</taxon>
        <taxon>Pterygota</taxon>
        <taxon>Neoptera</taxon>
        <taxon>Endopterygota</taxon>
        <taxon>Coleoptera</taxon>
        <taxon>Polyphaga</taxon>
        <taxon>Cucujiformia</taxon>
        <taxon>Chrysomeloidea</taxon>
        <taxon>Chrysomelidae</taxon>
        <taxon>Galerucinae</taxon>
        <taxon>Alticini</taxon>
        <taxon>Phyllotreta</taxon>
    </lineage>
</organism>
<evidence type="ECO:0000256" key="12">
    <source>
        <dbReference type="PIRSR" id="PIRSR006019-1"/>
    </source>
</evidence>
<keyword evidence="5" id="KW-0378">Hydrolase</keyword>
<comment type="similarity">
    <text evidence="2">Belongs to the cytidine and deoxycytidylate deaminase family.</text>
</comment>
<dbReference type="InterPro" id="IPR016193">
    <property type="entry name" value="Cytidine_deaminase-like"/>
</dbReference>
<evidence type="ECO:0000256" key="3">
    <source>
        <dbReference type="ARBA" id="ARBA00022723"/>
    </source>
</evidence>
<dbReference type="CDD" id="cd01286">
    <property type="entry name" value="deoxycytidylate_deaminase"/>
    <property type="match status" value="1"/>
</dbReference>
<feature type="region of interest" description="Disordered" evidence="14">
    <location>
        <begin position="156"/>
        <end position="175"/>
    </location>
</feature>
<evidence type="ECO:0000256" key="4">
    <source>
        <dbReference type="ARBA" id="ARBA00022727"/>
    </source>
</evidence>
<feature type="binding site" evidence="13">
    <location>
        <position position="103"/>
    </location>
    <ligand>
        <name>Zn(2+)</name>
        <dbReference type="ChEBI" id="CHEBI:29105"/>
        <note>catalytic</note>
    </ligand>
</feature>
<dbReference type="FunFam" id="3.40.140.10:FF:000021">
    <property type="entry name" value="Deoxycytidylate deaminase"/>
    <property type="match status" value="1"/>
</dbReference>
<evidence type="ECO:0000256" key="10">
    <source>
        <dbReference type="ARBA" id="ARBA00052978"/>
    </source>
</evidence>
<dbReference type="EC" id="3.5.4.12" evidence="8"/>
<reference evidence="16" key="1">
    <citation type="submission" date="2022-01" db="EMBL/GenBank/DDBJ databases">
        <authorList>
            <person name="King R."/>
        </authorList>
    </citation>
    <scope>NUCLEOTIDE SEQUENCE</scope>
</reference>
<feature type="domain" description="CMP/dCMP-type deaminase" evidence="15">
    <location>
        <begin position="6"/>
        <end position="134"/>
    </location>
</feature>
<dbReference type="GO" id="GO:0005737">
    <property type="term" value="C:cytoplasm"/>
    <property type="evidence" value="ECO:0007669"/>
    <property type="project" value="TreeGrafter"/>
</dbReference>
<evidence type="ECO:0000256" key="13">
    <source>
        <dbReference type="PIRSR" id="PIRSR006019-2"/>
    </source>
</evidence>
<dbReference type="GO" id="GO:0009165">
    <property type="term" value="P:nucleotide biosynthetic process"/>
    <property type="evidence" value="ECO:0007669"/>
    <property type="project" value="UniProtKB-KW"/>
</dbReference>
<evidence type="ECO:0000256" key="5">
    <source>
        <dbReference type="ARBA" id="ARBA00022801"/>
    </source>
</evidence>
<feature type="active site" description="Proton donor" evidence="12">
    <location>
        <position position="76"/>
    </location>
</feature>
<dbReference type="PROSITE" id="PS51747">
    <property type="entry name" value="CYT_DCMP_DEAMINASES_2"/>
    <property type="match status" value="1"/>
</dbReference>
<evidence type="ECO:0000259" key="15">
    <source>
        <dbReference type="PROSITE" id="PS51747"/>
    </source>
</evidence>
<evidence type="ECO:0000256" key="14">
    <source>
        <dbReference type="SAM" id="MobiDB-lite"/>
    </source>
</evidence>
<evidence type="ECO:0000256" key="9">
    <source>
        <dbReference type="ARBA" id="ARBA00041763"/>
    </source>
</evidence>
<dbReference type="Pfam" id="PF00383">
    <property type="entry name" value="dCMP_cyt_deam_1"/>
    <property type="match status" value="1"/>
</dbReference>
<evidence type="ECO:0000256" key="2">
    <source>
        <dbReference type="ARBA" id="ARBA00006576"/>
    </source>
</evidence>
<accession>A0A9N9TRM3</accession>
<dbReference type="OrthoDB" id="6710946at2759"/>
<dbReference type="InterPro" id="IPR016473">
    <property type="entry name" value="dCMP_deaminase"/>
</dbReference>
<comment type="catalytic activity">
    <reaction evidence="10">
        <text>dCMP + H2O + H(+) = dUMP + NH4(+)</text>
        <dbReference type="Rhea" id="RHEA:22924"/>
        <dbReference type="ChEBI" id="CHEBI:15377"/>
        <dbReference type="ChEBI" id="CHEBI:15378"/>
        <dbReference type="ChEBI" id="CHEBI:28938"/>
        <dbReference type="ChEBI" id="CHEBI:57566"/>
        <dbReference type="ChEBI" id="CHEBI:246422"/>
        <dbReference type="EC" id="3.5.4.12"/>
    </reaction>
</comment>
<sequence length="175" mass="19961">MSEPLETEDFFMHLCSLAAKRSNDPVTRVGSVIVNEDNIIVGVGHNEMPKNSNKFSWEKDNPNPLENKGPYVCHAELNAIVNKNAANLKNCRIYVSMFPCNECAKLIIQLGITEVIYYSDKRANKDYTKASKRMFRETGVKVRQFSPKNEKISIDCDEINGDKSRKRRRPDESDS</sequence>
<evidence type="ECO:0000256" key="8">
    <source>
        <dbReference type="ARBA" id="ARBA00038938"/>
    </source>
</evidence>
<dbReference type="GO" id="GO:0008270">
    <property type="term" value="F:zinc ion binding"/>
    <property type="evidence" value="ECO:0007669"/>
    <property type="project" value="InterPro"/>
</dbReference>
<evidence type="ECO:0000256" key="1">
    <source>
        <dbReference type="ARBA" id="ARBA00001947"/>
    </source>
</evidence>
<dbReference type="InterPro" id="IPR035105">
    <property type="entry name" value="Deoxycytidylate_deaminase_dom"/>
</dbReference>
<proteinExistence type="inferred from homology"/>
<dbReference type="InterPro" id="IPR002125">
    <property type="entry name" value="CMP_dCMP_dom"/>
</dbReference>